<protein>
    <submittedName>
        <fullName evidence="2">Mobile element protein</fullName>
    </submittedName>
</protein>
<reference evidence="2" key="1">
    <citation type="submission" date="2018-06" db="EMBL/GenBank/DDBJ databases">
        <authorList>
            <person name="Zhirakovskaya E."/>
        </authorList>
    </citation>
    <scope>NUCLEOTIDE SEQUENCE</scope>
</reference>
<dbReference type="AlphaFoldDB" id="A0A3B1DZE1"/>
<dbReference type="EMBL" id="UOGL01000601">
    <property type="protein sequence ID" value="VAX41934.1"/>
    <property type="molecule type" value="Genomic_DNA"/>
</dbReference>
<dbReference type="InterPro" id="IPR047951">
    <property type="entry name" value="Transpos_ISL3"/>
</dbReference>
<dbReference type="NCBIfam" id="NF033550">
    <property type="entry name" value="transpos_ISL3"/>
    <property type="match status" value="1"/>
</dbReference>
<accession>A0A3B1DZE1</accession>
<gene>
    <name evidence="2" type="ORF">MNBD_PLANCTO02-2974</name>
</gene>
<feature type="domain" description="Transposase IS204/IS1001/IS1096/IS1165 DDE" evidence="1">
    <location>
        <begin position="159"/>
        <end position="399"/>
    </location>
</feature>
<sequence length="418" mass="48840">MQLKTIINSVTNYKPFVVEHIEMLEIESKQTIEVTMRARENGLPTCSGCGERSAGYDSSPTVRRFDFVPLWNISVVLLYAMRRVNCPTCGVKVERVPWAEGKSPLTTEYQWFLAGWARCMSWKEVSECFCVSWDHVYNSVKQAVSWGLAHRCLDGIESIGIDEVQWKSGHKYQTVVYQIDEGCKRLLWVGVDRKAKTLLRFFRFLGKERSAELKFVCSDMWQAYLKVIAKKVPQALHVLDRFHIMQKFGKAIDQVRAAEVKQLQADGYEPILTGCRWLLLKRPENRSESQVVKMRELLQYNLKSIRSTLQKEDFQRFWSYHSAYWAGKFLDAWCTRTMRSQIEPMKKIAKMLRRKRELLLNWFRADGELSSGVVEGFNNKLKLITRKSYGFRTQKGYETALYHTLGNLPEPTFTHKFF</sequence>
<dbReference type="Pfam" id="PF01610">
    <property type="entry name" value="DDE_Tnp_ISL3"/>
    <property type="match status" value="1"/>
</dbReference>
<name>A0A3B1DZE1_9ZZZZ</name>
<dbReference type="InterPro" id="IPR002560">
    <property type="entry name" value="Transposase_DDE"/>
</dbReference>
<organism evidence="2">
    <name type="scientific">hydrothermal vent metagenome</name>
    <dbReference type="NCBI Taxonomy" id="652676"/>
    <lineage>
        <taxon>unclassified sequences</taxon>
        <taxon>metagenomes</taxon>
        <taxon>ecological metagenomes</taxon>
    </lineage>
</organism>
<dbReference type="PANTHER" id="PTHR33498">
    <property type="entry name" value="TRANSPOSASE FOR INSERTION SEQUENCE ELEMENT IS1557"/>
    <property type="match status" value="1"/>
</dbReference>
<dbReference type="PANTHER" id="PTHR33498:SF1">
    <property type="entry name" value="TRANSPOSASE FOR INSERTION SEQUENCE ELEMENT IS1557"/>
    <property type="match status" value="1"/>
</dbReference>
<evidence type="ECO:0000313" key="2">
    <source>
        <dbReference type="EMBL" id="VAX41934.1"/>
    </source>
</evidence>
<proteinExistence type="predicted"/>
<evidence type="ECO:0000259" key="1">
    <source>
        <dbReference type="Pfam" id="PF01610"/>
    </source>
</evidence>